<gene>
    <name evidence="2" type="ORF">WOLCODRAFT_161898</name>
</gene>
<dbReference type="EMBL" id="KB468053">
    <property type="protein sequence ID" value="PCH39827.1"/>
    <property type="molecule type" value="Genomic_DNA"/>
</dbReference>
<evidence type="ECO:0000313" key="3">
    <source>
        <dbReference type="Proteomes" id="UP000218811"/>
    </source>
</evidence>
<evidence type="ECO:0000313" key="2">
    <source>
        <dbReference type="EMBL" id="PCH39827.1"/>
    </source>
</evidence>
<dbReference type="SUPFAM" id="SSF49899">
    <property type="entry name" value="Concanavalin A-like lectins/glucanases"/>
    <property type="match status" value="1"/>
</dbReference>
<sequence length="294" mass="32672">MASFFCFGRQRKNSAGSAGFSGTLQPSDIYRPQNDATSESFRDAKAFCDQNPVEAAQNLSSSDLQRIRERGCGAWGLEVPRPSSDQVRPIQVEDCKSDTGQFLRVTTFSNPPNLGDPELCLLSDLPIIPGLYGTNGSRGVYYEVTIEQMAGMIAIGTACKPHPMWRYPGWDRLSVGLHLDDFHIFCQDPGFGQEYTSRLSSIESGHTIGCGYRFDNGSVFFTYDGEKLPDVDFDLYRPLDGREPRDVYAAIGAEGENVFEVSFGARPFKWKEGNDRAWMMDSVVGTTMPPPYEC</sequence>
<dbReference type="Proteomes" id="UP000218811">
    <property type="component" value="Unassembled WGS sequence"/>
</dbReference>
<dbReference type="AlphaFoldDB" id="A0A2H3JUK9"/>
<protein>
    <recommendedName>
        <fullName evidence="1">B30.2/SPRY domain-containing protein</fullName>
    </recommendedName>
</protein>
<feature type="domain" description="B30.2/SPRY" evidence="1">
    <location>
        <begin position="59"/>
        <end position="268"/>
    </location>
</feature>
<dbReference type="InterPro" id="IPR050618">
    <property type="entry name" value="Ubq-SigPath_Reg"/>
</dbReference>
<dbReference type="STRING" id="742152.A0A2H3JUK9"/>
<organism evidence="2 3">
    <name type="scientific">Wolfiporia cocos (strain MD-104)</name>
    <name type="common">Brown rot fungus</name>
    <dbReference type="NCBI Taxonomy" id="742152"/>
    <lineage>
        <taxon>Eukaryota</taxon>
        <taxon>Fungi</taxon>
        <taxon>Dikarya</taxon>
        <taxon>Basidiomycota</taxon>
        <taxon>Agaricomycotina</taxon>
        <taxon>Agaricomycetes</taxon>
        <taxon>Polyporales</taxon>
        <taxon>Phaeolaceae</taxon>
        <taxon>Wolfiporia</taxon>
    </lineage>
</organism>
<dbReference type="InterPro" id="IPR013320">
    <property type="entry name" value="ConA-like_dom_sf"/>
</dbReference>
<dbReference type="OMA" id="IGTACKP"/>
<dbReference type="PANTHER" id="PTHR12864">
    <property type="entry name" value="RAN BINDING PROTEIN 9-RELATED"/>
    <property type="match status" value="1"/>
</dbReference>
<dbReference type="InterPro" id="IPR001870">
    <property type="entry name" value="B30.2/SPRY"/>
</dbReference>
<dbReference type="PROSITE" id="PS50188">
    <property type="entry name" value="B302_SPRY"/>
    <property type="match status" value="1"/>
</dbReference>
<dbReference type="Pfam" id="PF00622">
    <property type="entry name" value="SPRY"/>
    <property type="match status" value="1"/>
</dbReference>
<accession>A0A2H3JUK9</accession>
<evidence type="ECO:0000259" key="1">
    <source>
        <dbReference type="PROSITE" id="PS50188"/>
    </source>
</evidence>
<dbReference type="InterPro" id="IPR003877">
    <property type="entry name" value="SPRY_dom"/>
</dbReference>
<proteinExistence type="predicted"/>
<reference evidence="2 3" key="1">
    <citation type="journal article" date="2012" name="Science">
        <title>The Paleozoic origin of enzymatic lignin decomposition reconstructed from 31 fungal genomes.</title>
        <authorList>
            <person name="Floudas D."/>
            <person name="Binder M."/>
            <person name="Riley R."/>
            <person name="Barry K."/>
            <person name="Blanchette R.A."/>
            <person name="Henrissat B."/>
            <person name="Martinez A.T."/>
            <person name="Otillar R."/>
            <person name="Spatafora J.W."/>
            <person name="Yadav J.S."/>
            <person name="Aerts A."/>
            <person name="Benoit I."/>
            <person name="Boyd A."/>
            <person name="Carlson A."/>
            <person name="Copeland A."/>
            <person name="Coutinho P.M."/>
            <person name="de Vries R.P."/>
            <person name="Ferreira P."/>
            <person name="Findley K."/>
            <person name="Foster B."/>
            <person name="Gaskell J."/>
            <person name="Glotzer D."/>
            <person name="Gorecki P."/>
            <person name="Heitman J."/>
            <person name="Hesse C."/>
            <person name="Hori C."/>
            <person name="Igarashi K."/>
            <person name="Jurgens J.A."/>
            <person name="Kallen N."/>
            <person name="Kersten P."/>
            <person name="Kohler A."/>
            <person name="Kuees U."/>
            <person name="Kumar T.K.A."/>
            <person name="Kuo A."/>
            <person name="LaButti K."/>
            <person name="Larrondo L.F."/>
            <person name="Lindquist E."/>
            <person name="Ling A."/>
            <person name="Lombard V."/>
            <person name="Lucas S."/>
            <person name="Lundell T."/>
            <person name="Martin R."/>
            <person name="McLaughlin D.J."/>
            <person name="Morgenstern I."/>
            <person name="Morin E."/>
            <person name="Murat C."/>
            <person name="Nagy L.G."/>
            <person name="Nolan M."/>
            <person name="Ohm R.A."/>
            <person name="Patyshakuliyeva A."/>
            <person name="Rokas A."/>
            <person name="Ruiz-Duenas F.J."/>
            <person name="Sabat G."/>
            <person name="Salamov A."/>
            <person name="Samejima M."/>
            <person name="Schmutz J."/>
            <person name="Slot J.C."/>
            <person name="St John F."/>
            <person name="Stenlid J."/>
            <person name="Sun H."/>
            <person name="Sun S."/>
            <person name="Syed K."/>
            <person name="Tsang A."/>
            <person name="Wiebenga A."/>
            <person name="Young D."/>
            <person name="Pisabarro A."/>
            <person name="Eastwood D.C."/>
            <person name="Martin F."/>
            <person name="Cullen D."/>
            <person name="Grigoriev I.V."/>
            <person name="Hibbett D.S."/>
        </authorList>
    </citation>
    <scope>NUCLEOTIDE SEQUENCE [LARGE SCALE GENOMIC DNA]</scope>
    <source>
        <strain evidence="2 3">MD-104</strain>
    </source>
</reference>
<dbReference type="InterPro" id="IPR043136">
    <property type="entry name" value="B30.2/SPRY_sf"/>
</dbReference>
<dbReference type="Gene3D" id="2.60.120.920">
    <property type="match status" value="1"/>
</dbReference>
<keyword evidence="3" id="KW-1185">Reference proteome</keyword>
<dbReference type="OrthoDB" id="258495at2759"/>
<name>A0A2H3JUK9_WOLCO</name>
<dbReference type="SMART" id="SM00449">
    <property type="entry name" value="SPRY"/>
    <property type="match status" value="1"/>
</dbReference>